<dbReference type="Gene3D" id="2.40.128.20">
    <property type="match status" value="1"/>
</dbReference>
<dbReference type="EC" id="4.-.-.-" evidence="3"/>
<comment type="similarity">
    <text evidence="1 3">Belongs to the CpcS/CpeS biliprotein lyase family.</text>
</comment>
<evidence type="ECO:0000256" key="3">
    <source>
        <dbReference type="HAMAP-Rule" id="MF_01459"/>
    </source>
</evidence>
<dbReference type="HAMAP" id="MF_01459">
    <property type="entry name" value="Chrphore_lyase_CpxS"/>
    <property type="match status" value="1"/>
</dbReference>
<evidence type="ECO:0000256" key="1">
    <source>
        <dbReference type="ARBA" id="ARBA00010681"/>
    </source>
</evidence>
<dbReference type="KEGG" id="glj:GKIL_4294"/>
<keyword evidence="5" id="KW-1185">Reference proteome</keyword>
<evidence type="ECO:0000313" key="5">
    <source>
        <dbReference type="Proteomes" id="UP000017396"/>
    </source>
</evidence>
<organism evidence="4 5">
    <name type="scientific">Gloeobacter kilaueensis (strain ATCC BAA-2537 / CCAP 1431/1 / ULC 316 / JS1)</name>
    <dbReference type="NCBI Taxonomy" id="1183438"/>
    <lineage>
        <taxon>Bacteria</taxon>
        <taxon>Bacillati</taxon>
        <taxon>Cyanobacteriota</taxon>
        <taxon>Cyanophyceae</taxon>
        <taxon>Gloeobacterales</taxon>
        <taxon>Gloeobacteraceae</taxon>
        <taxon>Gloeobacter</taxon>
    </lineage>
</organism>
<dbReference type="AlphaFoldDB" id="U5QS65"/>
<dbReference type="CDD" id="cd19433">
    <property type="entry name" value="lipocalin_CpcS-CpeS"/>
    <property type="match status" value="1"/>
</dbReference>
<evidence type="ECO:0000313" key="4">
    <source>
        <dbReference type="EMBL" id="AGY60540.1"/>
    </source>
</evidence>
<dbReference type="InterPro" id="IPR018536">
    <property type="entry name" value="CpcS/CpeS"/>
</dbReference>
<dbReference type="Pfam" id="PF09367">
    <property type="entry name" value="CpeS"/>
    <property type="match status" value="1"/>
</dbReference>
<dbReference type="eggNOG" id="ENOG502Z7Z4">
    <property type="taxonomic scope" value="Bacteria"/>
</dbReference>
<dbReference type="PATRIC" id="fig|1183438.3.peg.4223"/>
<gene>
    <name evidence="3" type="primary">cpcS</name>
    <name evidence="4" type="ORF">GKIL_4294</name>
</gene>
<accession>U5QS65</accession>
<evidence type="ECO:0000256" key="2">
    <source>
        <dbReference type="ARBA" id="ARBA00023239"/>
    </source>
</evidence>
<dbReference type="Proteomes" id="UP000017396">
    <property type="component" value="Chromosome"/>
</dbReference>
<comment type="function">
    <text evidence="3">Covalently attaches a chromophore to Cys residue(s) of phycobiliproteins.</text>
</comment>
<sequence length="187" mass="21265">MTMMDFLRRSEGTWFSQRTVHHFDAVADESGESNLIVQVLEKDDPRVQAVCEQQAIEAQSALGGAAFSWRDNLDDEDERASRAAVLVDLPDAHNPRTGKLLRNQGYVEQMPVISRYFFAEDGVLTIDTEYTNNQGQERCWFVTDYFRVRIGTVRLMSGVNLISYSSERRCLTPEAILKLQQRAAEPA</sequence>
<dbReference type="EMBL" id="CP003587">
    <property type="protein sequence ID" value="AGY60540.1"/>
    <property type="molecule type" value="Genomic_DNA"/>
</dbReference>
<reference evidence="4 5" key="1">
    <citation type="journal article" date="2013" name="PLoS ONE">
        <title>Cultivation and Complete Genome Sequencing of Gloeobacter kilaueensis sp. nov., from a Lava Cave in Kilauea Caldera, Hawai'i.</title>
        <authorList>
            <person name="Saw J.H."/>
            <person name="Schatz M."/>
            <person name="Brown M.V."/>
            <person name="Kunkel D.D."/>
            <person name="Foster J.S."/>
            <person name="Shick H."/>
            <person name="Christensen S."/>
            <person name="Hou S."/>
            <person name="Wan X."/>
            <person name="Donachie S.P."/>
        </authorList>
    </citation>
    <scope>NUCLEOTIDE SEQUENCE [LARGE SCALE GENOMIC DNA]</scope>
    <source>
        <strain evidence="5">JS</strain>
    </source>
</reference>
<dbReference type="GO" id="GO:0016829">
    <property type="term" value="F:lyase activity"/>
    <property type="evidence" value="ECO:0007669"/>
    <property type="project" value="UniProtKB-KW"/>
</dbReference>
<keyword evidence="2 3" id="KW-0456">Lyase</keyword>
<proteinExistence type="inferred from homology"/>
<name>U5QS65_GLOK1</name>
<dbReference type="InterPro" id="IPR012674">
    <property type="entry name" value="Calycin"/>
</dbReference>
<dbReference type="STRING" id="1183438.GKIL_4294"/>
<dbReference type="GO" id="GO:0017006">
    <property type="term" value="P:protein-tetrapyrrole linkage"/>
    <property type="evidence" value="ECO:0007669"/>
    <property type="project" value="UniProtKB-UniRule"/>
</dbReference>
<protein>
    <recommendedName>
        <fullName evidence="3">Chromophore lyase CpcS/CpeS</fullName>
        <ecNumber evidence="3">4.-.-.-</ecNumber>
    </recommendedName>
</protein>
<dbReference type="HOGENOM" id="CLU_096258_0_0_3"/>